<sequence length="475" mass="50855">MTDLPVVTPVPGKPALLLGGFEIGDLGYVAEEFFLSGTATSYARAGELGSDGRWPVTPDDTQDYATRIVVLTPADPAQFNGTALVEWLNVSGGIDAPAVWMMAHREILRAGYAYVTVSAQKVGVDGGVSLLGIDMSLKSQDPTRYAALEHPGDAFSYDIFSQAGTLVRAATDDLLRGLRPEHVVALGESQSAMFLTTYINAVDPLAQVYDGFLVHSRFGTAAPLENRSIFDDLENPTPQAVKFRRDLRVPVFTIITETDLLGAVQHGYYFARQADHELLRVWEIAGAAHADNYTIQVAPIDTGAAPIDAIVAAYAPTNMLMGQQLPHFINFAPQHHYVVQAALEALRSWVRTGDPAPAAPPIRVTADPESGEPHAVLDANGLVQDGLRTPWVDVPLARTSGAGGFELNTETLMAAIFGSGEPFDADTVHRLYPGGLAEYLDRFTGALDAAIKSGFILPADRAEILELAAATYPSG</sequence>
<gene>
    <name evidence="2" type="ORF">MRAB57_1202</name>
</gene>
<protein>
    <recommendedName>
        <fullName evidence="1">Alpha/beta hydrolase domain-containing protein</fullName>
    </recommendedName>
</protein>
<evidence type="ECO:0000259" key="1">
    <source>
        <dbReference type="Pfam" id="PF20091"/>
    </source>
</evidence>
<keyword evidence="3" id="KW-1185">Reference proteome</keyword>
<dbReference type="InterPro" id="IPR045394">
    <property type="entry name" value="Abhydrolase_dom"/>
</dbReference>
<dbReference type="RefSeq" id="WP_077086772.1">
    <property type="nucleotide sequence ID" value="NZ_LT721901.1"/>
</dbReference>
<dbReference type="Proteomes" id="UP000240988">
    <property type="component" value="Unassembled WGS sequence"/>
</dbReference>
<feature type="domain" description="Alpha/beta hydrolase" evidence="1">
    <location>
        <begin position="21"/>
        <end position="465"/>
    </location>
</feature>
<name>A0A2U3NPE1_9MYCO</name>
<accession>A0A2U3NPE1</accession>
<evidence type="ECO:0000313" key="2">
    <source>
        <dbReference type="EMBL" id="SPM33398.1"/>
    </source>
</evidence>
<reference evidence="2 3" key="1">
    <citation type="submission" date="2017-01" db="EMBL/GenBank/DDBJ databases">
        <authorList>
            <consortium name="Urmite Genomes"/>
        </authorList>
    </citation>
    <scope>NUCLEOTIDE SEQUENCE [LARGE SCALE GENOMIC DNA]</scope>
    <source>
        <strain evidence="2 3">AB57</strain>
    </source>
</reference>
<dbReference type="Pfam" id="PF20091">
    <property type="entry name" value="Abhydrolase_10"/>
    <property type="match status" value="1"/>
</dbReference>
<organism evidence="2 3">
    <name type="scientific">Mycobacterium rhizamassiliense</name>
    <dbReference type="NCBI Taxonomy" id="1841860"/>
    <lineage>
        <taxon>Bacteria</taxon>
        <taxon>Bacillati</taxon>
        <taxon>Actinomycetota</taxon>
        <taxon>Actinomycetes</taxon>
        <taxon>Mycobacteriales</taxon>
        <taxon>Mycobacteriaceae</taxon>
        <taxon>Mycobacterium</taxon>
    </lineage>
</organism>
<proteinExistence type="predicted"/>
<evidence type="ECO:0000313" key="3">
    <source>
        <dbReference type="Proteomes" id="UP000240988"/>
    </source>
</evidence>
<dbReference type="STRING" id="1841860.GCA_900157375_01203"/>
<dbReference type="OrthoDB" id="1971292at2"/>
<dbReference type="AlphaFoldDB" id="A0A2U3NPE1"/>
<dbReference type="EMBL" id="FUFA01000002">
    <property type="protein sequence ID" value="SPM33398.1"/>
    <property type="molecule type" value="Genomic_DNA"/>
</dbReference>